<dbReference type="SMART" id="SM00642">
    <property type="entry name" value="Aamy"/>
    <property type="match status" value="1"/>
</dbReference>
<dbReference type="PANTHER" id="PTHR10357">
    <property type="entry name" value="ALPHA-AMYLASE FAMILY MEMBER"/>
    <property type="match status" value="1"/>
</dbReference>
<dbReference type="InterPro" id="IPR017853">
    <property type="entry name" value="GH"/>
</dbReference>
<sequence length="740" mass="82075">MDDIGPPRFPAVGETVELAPWNPEPAADYTWQLIDAPAGSRVTVGDEPVATVTPDQPGTYQFELTGPDGAYSQRVLAFPHARKKMALTLPFAELPVEPATIDRVSVVGPFNNHRVGANRPRRADDRFLLEVELPPGTHHYGFCLDDEFGRQIHDTVTVPGPGRPRCALSASVDDESEQVVVTAEPTAAPDSEFSDDELEVRFVVDDRDSIPDAAIETDKRTCRVAADAVDDRLRVHAVAVGERHSIADTVDVRRTKGGEFEVRSPTEPPTWAESPTVYEIFVRSFAGETPQTTFAEIERRIEYVESLGVDVLWLTPILASPTDHGYHITDYFSTAADLGDRADFESLVDRCHEAGIRVVFDLVINHTSRDHPAFQLHSAGVDDYDDHYARVPRADDSTDIAWAGDGSPEFYFNWSRIPNLNYESLAVREWMLDVVDEWADLVDGFRCDIAWGVPHGFWKEVAERVPADFLMLDETIPHDPQAHEAEFTMHYDSTLHETLRAIGNDEEPARAIFEALETVRWQGFPNSSVHLRYVENHDESRYLGECGEAALRAAAATIFTLPGAPLLYYGQERGMTADRGPMKWHDGDSELTEFHRSLSRLRDEYPVLNDGRVDPISVGVVTTTDSMTTELTPDVDNNTGSDDADSDTATDTADDSDDNTLQISNEPQHVVAYARDNSDQRLLVVVNFGEIPATVSLPTAVGDTDLRTGTPLRKRHDPRDEGAGNYVVVDDVVVCRPVTT</sequence>
<accession>A0A3A6QN64</accession>
<comment type="caution">
    <text evidence="3">The sequence shown here is derived from an EMBL/GenBank/DDBJ whole genome shotgun (WGS) entry which is preliminary data.</text>
</comment>
<feature type="region of interest" description="Disordered" evidence="1">
    <location>
        <begin position="624"/>
        <end position="661"/>
    </location>
</feature>
<dbReference type="Pfam" id="PF00128">
    <property type="entry name" value="Alpha-amylase"/>
    <property type="match status" value="1"/>
</dbReference>
<dbReference type="InterPro" id="IPR014756">
    <property type="entry name" value="Ig_E-set"/>
</dbReference>
<dbReference type="Gene3D" id="2.60.40.10">
    <property type="entry name" value="Immunoglobulins"/>
    <property type="match status" value="2"/>
</dbReference>
<dbReference type="AlphaFoldDB" id="A0A3A6QN64"/>
<dbReference type="EMBL" id="QMDW01000012">
    <property type="protein sequence ID" value="RJX49235.1"/>
    <property type="molecule type" value="Genomic_DNA"/>
</dbReference>
<name>A0A3A6QN64_9EURY</name>
<dbReference type="RefSeq" id="WP_120084997.1">
    <property type="nucleotide sequence ID" value="NZ_QMDW01000012.1"/>
</dbReference>
<dbReference type="GO" id="GO:0004556">
    <property type="term" value="F:alpha-amylase activity"/>
    <property type="evidence" value="ECO:0007669"/>
    <property type="project" value="TreeGrafter"/>
</dbReference>
<dbReference type="InterPro" id="IPR013780">
    <property type="entry name" value="Glyco_hydro_b"/>
</dbReference>
<proteinExistence type="predicted"/>
<feature type="domain" description="Glycosyl hydrolase family 13 catalytic" evidence="2">
    <location>
        <begin position="279"/>
        <end position="602"/>
    </location>
</feature>
<dbReference type="SUPFAM" id="SSF51445">
    <property type="entry name" value="(Trans)glycosidases"/>
    <property type="match status" value="1"/>
</dbReference>
<evidence type="ECO:0000313" key="3">
    <source>
        <dbReference type="EMBL" id="RJX49235.1"/>
    </source>
</evidence>
<evidence type="ECO:0000259" key="2">
    <source>
        <dbReference type="SMART" id="SM00642"/>
    </source>
</evidence>
<dbReference type="CDD" id="cd11313">
    <property type="entry name" value="AmyAc_arch_bac_AmyA"/>
    <property type="match status" value="1"/>
</dbReference>
<evidence type="ECO:0000313" key="4">
    <source>
        <dbReference type="Proteomes" id="UP000281564"/>
    </source>
</evidence>
<protein>
    <submittedName>
        <fullName evidence="3">Alpha-amylase</fullName>
    </submittedName>
</protein>
<dbReference type="OrthoDB" id="34423at2157"/>
<dbReference type="InterPro" id="IPR013783">
    <property type="entry name" value="Ig-like_fold"/>
</dbReference>
<dbReference type="SUPFAM" id="SSF81296">
    <property type="entry name" value="E set domains"/>
    <property type="match status" value="1"/>
</dbReference>
<dbReference type="GO" id="GO:0009313">
    <property type="term" value="P:oligosaccharide catabolic process"/>
    <property type="evidence" value="ECO:0007669"/>
    <property type="project" value="TreeGrafter"/>
</dbReference>
<dbReference type="InterPro" id="IPR006047">
    <property type="entry name" value="GH13_cat_dom"/>
</dbReference>
<dbReference type="Gene3D" id="3.20.20.80">
    <property type="entry name" value="Glycosidases"/>
    <property type="match status" value="1"/>
</dbReference>
<organism evidence="3 4">
    <name type="scientific">Halonotius pteroides</name>
    <dbReference type="NCBI Taxonomy" id="268735"/>
    <lineage>
        <taxon>Archaea</taxon>
        <taxon>Methanobacteriati</taxon>
        <taxon>Methanobacteriota</taxon>
        <taxon>Stenosarchaea group</taxon>
        <taxon>Halobacteria</taxon>
        <taxon>Halobacteriales</taxon>
        <taxon>Haloferacaceae</taxon>
        <taxon>Halonotius</taxon>
    </lineage>
</organism>
<feature type="compositionally biased region" description="Acidic residues" evidence="1">
    <location>
        <begin position="642"/>
        <end position="658"/>
    </location>
</feature>
<dbReference type="PANTHER" id="PTHR10357:SF179">
    <property type="entry name" value="NEUTRAL AND BASIC AMINO ACID TRANSPORT PROTEIN RBAT"/>
    <property type="match status" value="1"/>
</dbReference>
<dbReference type="Proteomes" id="UP000281564">
    <property type="component" value="Unassembled WGS sequence"/>
</dbReference>
<reference evidence="3 4" key="1">
    <citation type="submission" date="2018-06" db="EMBL/GenBank/DDBJ databases">
        <title>Halonotius sp. F13-13 a new haloarchaeeon isolated from a solar saltern from Isla Cristina, Huelva, Spain.</title>
        <authorList>
            <person name="Duran-Viseras A."/>
            <person name="Sanchez-Porro C."/>
            <person name="Ventosa A."/>
        </authorList>
    </citation>
    <scope>NUCLEOTIDE SEQUENCE [LARGE SCALE GENOMIC DNA]</scope>
    <source>
        <strain evidence="3 4">CECT 7525</strain>
    </source>
</reference>
<gene>
    <name evidence="3" type="ORF">DP106_09795</name>
</gene>
<evidence type="ECO:0000256" key="1">
    <source>
        <dbReference type="SAM" id="MobiDB-lite"/>
    </source>
</evidence>
<keyword evidence="4" id="KW-1185">Reference proteome</keyword>
<dbReference type="Gene3D" id="2.60.40.1180">
    <property type="entry name" value="Golgi alpha-mannosidase II"/>
    <property type="match status" value="1"/>
</dbReference>
<dbReference type="SUPFAM" id="SSF51011">
    <property type="entry name" value="Glycosyl hydrolase domain"/>
    <property type="match status" value="1"/>
</dbReference>